<dbReference type="InterPro" id="IPR050708">
    <property type="entry name" value="T6SS_VgrG/RHS"/>
</dbReference>
<dbReference type="NCBIfam" id="TIGR01643">
    <property type="entry name" value="YD_repeat_2x"/>
    <property type="match status" value="2"/>
</dbReference>
<dbReference type="PANTHER" id="PTHR32305:SF17">
    <property type="entry name" value="TRNA NUCLEASE WAPA"/>
    <property type="match status" value="1"/>
</dbReference>
<dbReference type="InterPro" id="IPR031325">
    <property type="entry name" value="RHS_repeat"/>
</dbReference>
<feature type="compositionally biased region" description="Low complexity" evidence="1">
    <location>
        <begin position="1589"/>
        <end position="1602"/>
    </location>
</feature>
<feature type="compositionally biased region" description="Low complexity" evidence="1">
    <location>
        <begin position="91"/>
        <end position="107"/>
    </location>
</feature>
<sequence length="2058" mass="217507">MSRHKKMTRKSQAGLTGLLAAAVIASGAGFIYIVAPWNSSDSAQEIKPVPAADFQPTTESGTSEPASVVVGESADGVKTMRFGSGTPASVPTEPSTTNTTSSTPEGTFSDTGSSPVRLGPAPMAPAPANDKGAGDFAKIPGTASGSWGVKGQTGGFTYSYPFSLRQAPAGPTPELGISYDSSRVDGLTSATNNQASVVGDGWALSGTGTIRQKFGSCNDQGVTTSYDLCGNKEGQSFSISFGGRSGEIIMDPTQPAEKRFKLQNDDNTKLEYLTGAANGTFDGGYWKITDTSGTQYWFGVNRIPGWSPGKENNSADIVPVYGRPGQPCYNSAGFGSSSCMQAYAWNLDYVVDPNGNSQGYFYKQDTNFYKSQGGSGTLKAYHRASRLERVDYGMRAGTELSTQAPLHVTFGYTGRCTSVDCTYGTDVPDLSKYACTSTSTACAMQSPTFFTDQRLVTVISQALSVNPAGYGDLDYWTFFQSMPDPGDGTKPALWLQQVIHQGTNRTSTAPGTSWITDPPIMFVGDTLQNRVWTVDGLAPLNRGRLMFIKASTGATTTVTYEDQQCTIEEADKDGVGDIVPENNTKRCFPQWWTPTTPIVQDPRQDFFHIYPVKTVVTNAGPGTNGTSDTVTNYIYEGNPAWKYAGPKYVAGTGASQLTWSVLAGWSKVKVSVGNAAPKPTTVTTYLRGLNGTPSNTTGGVHAVSVTASDGTVYTDSHWFAGQEIEKETFVGDGGTRLGTTITAPWASDPTATSTAALGSIQARHIGTAWVKTLQATSTSATPRKNLVTTTNDALGRPISVSDQGEDLVAGDETCVTTTYADNTAANLLSLTATVKTFAGSCSTTGNLLTATRALYDGSTSADPGTTGYVAPTKGNIARNDAATTTSGTAVSVWKLGPTIGYDAHGRPTTSTDNSTGTPRTTTTAYTPAAGLPTTVTITNTTRNWVKTTTLDSMRGQVLVESDINQNLTSYRYDASGRVTGEWSPLRPQASNPTPGIETSYSISQNAPSWVKVTKLSSDEAPTSTYTLYDGLGRVRQTQKMSPGGGTIATDTWYNSRGDKSKTNNDYYLSPNPDGVLKIPSLAVPSSTTYFYDGAKRPTAVKAMANDNVLLWSTQMSYAGADTTTITGPGSEAATTTVNNMSGKVLTRKLFHGPTATGTADTSTYSYDALDRLTGMTDTVGNDWSWTFDAAGREISAVDPDSGARSTTYDAAGRQSSTTDAANTVFGYVYDDLDRVLKKTLGTGTAAQTLEAYTYDGNKKGQLSTSKRYNGAALNQIVTTTVTGYNAAYQPGTVSVQLPAALDATAPTYTTTRSYTSTGQIEQESRPAIGQMPAENLTYVYNTFDIQTSVFNDNWDTFVGDTQFNHLGQMSQYAQYDNNNTVGGTANTTGRNQVNFTWDATTGRLTDQWSTNNTRNVASDLGKVEYTYTPSGKIASRELAFSSRPTNPSDYQCYSYDHASRLAAVWTPAPTTTTNCSTVPAVDAASVTGLGGPAAYAQTYKYTAAGDRAEVRRFNNTGALAVKETYTYPAAGAVGPHRVQKIDTAPTGGTASTQNFTWDATGKMTNRSAQTLTYTPDGRLATSAGASTIPANPNPNAGTGTPPSVTPAVAAVTGERFYDAAGALVGIKDGTGTTISIGSVTAHTSTTNVKTATCTYTFAGKTVAQRTATTSGTKLIFVIGDTVNTAQTLTLPTAGAGPITTLTRYTDPLGLTRRANATATANNTYAAAAAGTSGVGSNAANPAGFGATNGYISGLDDTASALTHLGAREMDPVTGIFITPDPILNTEDQRGFTPYTYSFGNVINTSDPSGLKPTCDCDDDRKGTYSYKGNGQYNDGTQVVQEPWYMRQQPQRPWWEQWLSTLAPKVTHKSGGSVQHIGGGLNGTSKFIYVPSAGDDYEGQLQEALRFEKSMKNLDDFLTSQPFGMIGKLGSVPAKAAAKGAVKEATEAAAIAAAKSAKTVGPVRSTEQVLDSFRSLAPGKNSHVRVVGSVDELKEAFKSWTVGAERLDMRGPKIPDAYRLPDGGRIQYRTSSDTGGPTIDIFPVTGKPRTVHLGEGVPY</sequence>
<dbReference type="RefSeq" id="WP_369745611.1">
    <property type="nucleotide sequence ID" value="NZ_CP165735.1"/>
</dbReference>
<protein>
    <recommendedName>
        <fullName evidence="3">RHS repeat-associated core domain-containing protein</fullName>
    </recommendedName>
</protein>
<feature type="region of interest" description="Disordered" evidence="1">
    <location>
        <begin position="78"/>
        <end position="137"/>
    </location>
</feature>
<name>A0AB39YPR6_9MICC</name>
<feature type="compositionally biased region" description="Low complexity" evidence="1">
    <location>
        <begin position="907"/>
        <end position="922"/>
    </location>
</feature>
<dbReference type="InterPro" id="IPR006530">
    <property type="entry name" value="YD"/>
</dbReference>
<reference evidence="2" key="1">
    <citation type="submission" date="2024-07" db="EMBL/GenBank/DDBJ databases">
        <authorList>
            <person name="Li J."/>
            <person name="Wei H."/>
            <person name="Ma J."/>
        </authorList>
    </citation>
    <scope>NUCLEOTIDE SEQUENCE</scope>
    <source>
        <strain evidence="2">AMU7</strain>
    </source>
</reference>
<evidence type="ECO:0008006" key="3">
    <source>
        <dbReference type="Google" id="ProtNLM"/>
    </source>
</evidence>
<dbReference type="PANTHER" id="PTHR32305">
    <property type="match status" value="1"/>
</dbReference>
<evidence type="ECO:0000256" key="1">
    <source>
        <dbReference type="SAM" id="MobiDB-lite"/>
    </source>
</evidence>
<dbReference type="Gene3D" id="2.180.10.10">
    <property type="entry name" value="RHS repeat-associated core"/>
    <property type="match status" value="2"/>
</dbReference>
<organism evidence="2">
    <name type="scientific">Paenarthrobacter sp. AMU7</name>
    <dbReference type="NCBI Taxonomy" id="3162492"/>
    <lineage>
        <taxon>Bacteria</taxon>
        <taxon>Bacillati</taxon>
        <taxon>Actinomycetota</taxon>
        <taxon>Actinomycetes</taxon>
        <taxon>Micrococcales</taxon>
        <taxon>Micrococcaceae</taxon>
        <taxon>Paenarthrobacter</taxon>
    </lineage>
</organism>
<dbReference type="Pfam" id="PF05593">
    <property type="entry name" value="RHS_repeat"/>
    <property type="match status" value="2"/>
</dbReference>
<gene>
    <name evidence="2" type="ORF">ABQM86_00205</name>
</gene>
<feature type="region of interest" description="Disordered" evidence="1">
    <location>
        <begin position="1580"/>
        <end position="1602"/>
    </location>
</feature>
<accession>A0AB39YPR6</accession>
<feature type="region of interest" description="Disordered" evidence="1">
    <location>
        <begin position="903"/>
        <end position="922"/>
    </location>
</feature>
<proteinExistence type="predicted"/>
<evidence type="ECO:0000313" key="2">
    <source>
        <dbReference type="EMBL" id="XDV71650.1"/>
    </source>
</evidence>
<dbReference type="EMBL" id="CP165735">
    <property type="protein sequence ID" value="XDV71650.1"/>
    <property type="molecule type" value="Genomic_DNA"/>
</dbReference>